<dbReference type="PANTHER" id="PTHR34293:SF1">
    <property type="entry name" value="HTH-TYPE TRANSCRIPTIONAL REGULATOR TRMBL2"/>
    <property type="match status" value="1"/>
</dbReference>
<dbReference type="SUPFAM" id="SSF46894">
    <property type="entry name" value="C-terminal effector domain of the bipartite response regulators"/>
    <property type="match status" value="1"/>
</dbReference>
<dbReference type="CDD" id="cd06170">
    <property type="entry name" value="LuxR_C_like"/>
    <property type="match status" value="1"/>
</dbReference>
<accession>A0A516G7L0</accession>
<sequence length="352" mass="38064">MDTECSELTKVLSEVLSDAGEDPAGAGVYAVLLTQGPLESEAIAATLGTNADALAPVTSRLIELGLVRCDHVREELLVAVSLDAPINRIVAAAEASAATSIDRVSRMRASSSEAARLLRQVQSLSTEEPESQTLDSASEVVTFLHQMNAECTSEVLALVDHNPGPAALRQSRDQDLALLDKGVRVRSIYLSSARSQPELMAYLRWLEEHGAQVALAPVVPVRTLVFDNRTALVVRDPEDRSAGAVVVRSPGLVMALTWLFEFRWQQAEPLGAPTPPSDGPSAVELELLRHFAQGRKDAAIARRMDVSVRTVRRTVTQLSERLGVSSRFELGARAAEMGWISLHPTRTAHDPD</sequence>
<reference evidence="2 3" key="1">
    <citation type="submission" date="2019-07" db="EMBL/GenBank/DDBJ databases">
        <title>complete genome sequencing of Ornithinimicrobium sp. H23M54.</title>
        <authorList>
            <person name="Bae J.-W."/>
            <person name="Lee S.-Y."/>
        </authorList>
    </citation>
    <scope>NUCLEOTIDE SEQUENCE [LARGE SCALE GENOMIC DNA]</scope>
    <source>
        <strain evidence="2 3">H23M54</strain>
    </source>
</reference>
<dbReference type="GO" id="GO:0003677">
    <property type="term" value="F:DNA binding"/>
    <property type="evidence" value="ECO:0007669"/>
    <property type="project" value="InterPro"/>
</dbReference>
<proteinExistence type="predicted"/>
<dbReference type="PANTHER" id="PTHR34293">
    <property type="entry name" value="HTH-TYPE TRANSCRIPTIONAL REGULATOR TRMBL2"/>
    <property type="match status" value="1"/>
</dbReference>
<dbReference type="InterPro" id="IPR000792">
    <property type="entry name" value="Tscrpt_reg_LuxR_C"/>
</dbReference>
<dbReference type="InterPro" id="IPR051797">
    <property type="entry name" value="TrmB-like"/>
</dbReference>
<protein>
    <recommendedName>
        <fullName evidence="1">HTH luxR-type domain-containing protein</fullName>
    </recommendedName>
</protein>
<evidence type="ECO:0000259" key="1">
    <source>
        <dbReference type="PROSITE" id="PS50043"/>
    </source>
</evidence>
<dbReference type="RefSeq" id="WP_143782008.1">
    <property type="nucleotide sequence ID" value="NZ_CP041616.1"/>
</dbReference>
<dbReference type="Proteomes" id="UP000315395">
    <property type="component" value="Chromosome"/>
</dbReference>
<gene>
    <name evidence="2" type="ORF">FNH13_02550</name>
</gene>
<evidence type="ECO:0000313" key="3">
    <source>
        <dbReference type="Proteomes" id="UP000315395"/>
    </source>
</evidence>
<dbReference type="InterPro" id="IPR036388">
    <property type="entry name" value="WH-like_DNA-bd_sf"/>
</dbReference>
<dbReference type="AlphaFoldDB" id="A0A516G7L0"/>
<dbReference type="SMART" id="SM00421">
    <property type="entry name" value="HTH_LUXR"/>
    <property type="match status" value="1"/>
</dbReference>
<name>A0A516G7L0_9MICO</name>
<dbReference type="InterPro" id="IPR016032">
    <property type="entry name" value="Sig_transdc_resp-reg_C-effctor"/>
</dbReference>
<organism evidence="2 3">
    <name type="scientific">Ornithinimicrobium ciconiae</name>
    <dbReference type="NCBI Taxonomy" id="2594265"/>
    <lineage>
        <taxon>Bacteria</taxon>
        <taxon>Bacillati</taxon>
        <taxon>Actinomycetota</taxon>
        <taxon>Actinomycetes</taxon>
        <taxon>Micrococcales</taxon>
        <taxon>Ornithinimicrobiaceae</taxon>
        <taxon>Ornithinimicrobium</taxon>
    </lineage>
</organism>
<evidence type="ECO:0000313" key="2">
    <source>
        <dbReference type="EMBL" id="QDO87350.1"/>
    </source>
</evidence>
<dbReference type="EMBL" id="CP041616">
    <property type="protein sequence ID" value="QDO87350.1"/>
    <property type="molecule type" value="Genomic_DNA"/>
</dbReference>
<dbReference type="OrthoDB" id="5932488at2"/>
<feature type="domain" description="HTH luxR-type" evidence="1">
    <location>
        <begin position="276"/>
        <end position="338"/>
    </location>
</feature>
<dbReference type="Pfam" id="PF00196">
    <property type="entry name" value="GerE"/>
    <property type="match status" value="1"/>
</dbReference>
<dbReference type="Gene3D" id="1.10.10.10">
    <property type="entry name" value="Winged helix-like DNA-binding domain superfamily/Winged helix DNA-binding domain"/>
    <property type="match status" value="1"/>
</dbReference>
<dbReference type="KEGG" id="orz:FNH13_02550"/>
<dbReference type="GO" id="GO:0006355">
    <property type="term" value="P:regulation of DNA-templated transcription"/>
    <property type="evidence" value="ECO:0007669"/>
    <property type="project" value="InterPro"/>
</dbReference>
<dbReference type="PROSITE" id="PS50043">
    <property type="entry name" value="HTH_LUXR_2"/>
    <property type="match status" value="1"/>
</dbReference>
<keyword evidence="3" id="KW-1185">Reference proteome</keyword>